<sequence>TRWANWSGDYEAVSKESLVRMMRKAHRNIQFRSPVSHAQPKLGGTKNGIYTNDTVVGLLEEILESQNMNLGNDIASKDGRTLFKGTPVTYAPYLDGDAEGPVYMLDWTWLAIGILAGWENQLTKPYMVPSKHLVRRVDLDCTMQMVCTNLRRQAVLYNPVE</sequence>
<name>X0X3C7_9ZZZZ</name>
<reference evidence="1" key="1">
    <citation type="journal article" date="2014" name="Front. Microbiol.">
        <title>High frequency of phylogenetically diverse reductive dehalogenase-homologous genes in deep subseafloor sedimentary metagenomes.</title>
        <authorList>
            <person name="Kawai M."/>
            <person name="Futagami T."/>
            <person name="Toyoda A."/>
            <person name="Takaki Y."/>
            <person name="Nishi S."/>
            <person name="Hori S."/>
            <person name="Arai W."/>
            <person name="Tsubouchi T."/>
            <person name="Morono Y."/>
            <person name="Uchiyama I."/>
            <person name="Ito T."/>
            <person name="Fujiyama A."/>
            <person name="Inagaki F."/>
            <person name="Takami H."/>
        </authorList>
    </citation>
    <scope>NUCLEOTIDE SEQUENCE</scope>
    <source>
        <strain evidence="1">Expedition CK06-06</strain>
    </source>
</reference>
<dbReference type="EMBL" id="BARS01038165">
    <property type="protein sequence ID" value="GAG19481.1"/>
    <property type="molecule type" value="Genomic_DNA"/>
</dbReference>
<protein>
    <submittedName>
        <fullName evidence="1">Uncharacterized protein</fullName>
    </submittedName>
</protein>
<dbReference type="AlphaFoldDB" id="X0X3C7"/>
<organism evidence="1">
    <name type="scientific">marine sediment metagenome</name>
    <dbReference type="NCBI Taxonomy" id="412755"/>
    <lineage>
        <taxon>unclassified sequences</taxon>
        <taxon>metagenomes</taxon>
        <taxon>ecological metagenomes</taxon>
    </lineage>
</organism>
<feature type="non-terminal residue" evidence="1">
    <location>
        <position position="1"/>
    </location>
</feature>
<accession>X0X3C7</accession>
<comment type="caution">
    <text evidence="1">The sequence shown here is derived from an EMBL/GenBank/DDBJ whole genome shotgun (WGS) entry which is preliminary data.</text>
</comment>
<gene>
    <name evidence="1" type="ORF">S01H1_58418</name>
</gene>
<evidence type="ECO:0000313" key="1">
    <source>
        <dbReference type="EMBL" id="GAG19481.1"/>
    </source>
</evidence>
<proteinExistence type="predicted"/>